<evidence type="ECO:0000313" key="5">
    <source>
        <dbReference type="EMBL" id="MDN5214587.1"/>
    </source>
</evidence>
<dbReference type="Gene3D" id="3.30.70.100">
    <property type="match status" value="1"/>
</dbReference>
<keyword evidence="6" id="KW-1185">Reference proteome</keyword>
<dbReference type="Pfam" id="PF12833">
    <property type="entry name" value="HTH_18"/>
    <property type="match status" value="1"/>
</dbReference>
<dbReference type="SMART" id="SM00342">
    <property type="entry name" value="HTH_ARAC"/>
    <property type="match status" value="1"/>
</dbReference>
<keyword evidence="3" id="KW-0804">Transcription</keyword>
<dbReference type="Proteomes" id="UP001172083">
    <property type="component" value="Unassembled WGS sequence"/>
</dbReference>
<evidence type="ECO:0000256" key="2">
    <source>
        <dbReference type="ARBA" id="ARBA00023125"/>
    </source>
</evidence>
<accession>A0ABT8LA07</accession>
<evidence type="ECO:0000256" key="1">
    <source>
        <dbReference type="ARBA" id="ARBA00023015"/>
    </source>
</evidence>
<dbReference type="Gene3D" id="1.10.10.60">
    <property type="entry name" value="Homeodomain-like"/>
    <property type="match status" value="1"/>
</dbReference>
<proteinExistence type="predicted"/>
<dbReference type="SUPFAM" id="SSF46689">
    <property type="entry name" value="Homeodomain-like"/>
    <property type="match status" value="1"/>
</dbReference>
<dbReference type="InterPro" id="IPR018060">
    <property type="entry name" value="HTH_AraC"/>
</dbReference>
<feature type="domain" description="HTH araC/xylS-type" evidence="4">
    <location>
        <begin position="71"/>
        <end position="175"/>
    </location>
</feature>
<organism evidence="5 6">
    <name type="scientific">Agaribacillus aureus</name>
    <dbReference type="NCBI Taxonomy" id="3051825"/>
    <lineage>
        <taxon>Bacteria</taxon>
        <taxon>Pseudomonadati</taxon>
        <taxon>Bacteroidota</taxon>
        <taxon>Cytophagia</taxon>
        <taxon>Cytophagales</taxon>
        <taxon>Splendidivirgaceae</taxon>
        <taxon>Agaribacillus</taxon>
    </lineage>
</organism>
<sequence length="188" mass="21714">MKLPIKNMVCNRCIEAVTALIEEMGYSIRTVRLGEAEIEGDLSDEQKISLREALRKRGFDLLEDKNSQLIERIKNLVIASIHRESKPMKTNYSTYLEQEIGRDYSFLSTLFSAVEGLTIEKFIILQRLEKVKELLIYDELNLSEIAYQLHYSSVQHLSNQFKKATGMSPSVFKKRQLNLRNPLDKVGD</sequence>
<keyword evidence="2" id="KW-0238">DNA-binding</keyword>
<gene>
    <name evidence="5" type="ORF">QQ020_21080</name>
</gene>
<name>A0ABT8LA07_9BACT</name>
<evidence type="ECO:0000256" key="3">
    <source>
        <dbReference type="ARBA" id="ARBA00023163"/>
    </source>
</evidence>
<keyword evidence="1" id="KW-0805">Transcription regulation</keyword>
<dbReference type="RefSeq" id="WP_346759926.1">
    <property type="nucleotide sequence ID" value="NZ_JAUJEB010000005.1"/>
</dbReference>
<dbReference type="PROSITE" id="PS01124">
    <property type="entry name" value="HTH_ARAC_FAMILY_2"/>
    <property type="match status" value="1"/>
</dbReference>
<dbReference type="PANTHER" id="PTHR43280:SF2">
    <property type="entry name" value="HTH-TYPE TRANSCRIPTIONAL REGULATOR EXSA"/>
    <property type="match status" value="1"/>
</dbReference>
<dbReference type="InterPro" id="IPR009057">
    <property type="entry name" value="Homeodomain-like_sf"/>
</dbReference>
<comment type="caution">
    <text evidence="5">The sequence shown here is derived from an EMBL/GenBank/DDBJ whole genome shotgun (WGS) entry which is preliminary data.</text>
</comment>
<dbReference type="EMBL" id="JAUJEB010000005">
    <property type="protein sequence ID" value="MDN5214587.1"/>
    <property type="molecule type" value="Genomic_DNA"/>
</dbReference>
<evidence type="ECO:0000313" key="6">
    <source>
        <dbReference type="Proteomes" id="UP001172083"/>
    </source>
</evidence>
<protein>
    <submittedName>
        <fullName evidence="5">AraC family transcriptional regulator</fullName>
    </submittedName>
</protein>
<reference evidence="5" key="1">
    <citation type="submission" date="2023-06" db="EMBL/GenBank/DDBJ databases">
        <title>Genomic of Agaribacillus aureum.</title>
        <authorList>
            <person name="Wang G."/>
        </authorList>
    </citation>
    <scope>NUCLEOTIDE SEQUENCE</scope>
    <source>
        <strain evidence="5">BMA12</strain>
    </source>
</reference>
<dbReference type="PANTHER" id="PTHR43280">
    <property type="entry name" value="ARAC-FAMILY TRANSCRIPTIONAL REGULATOR"/>
    <property type="match status" value="1"/>
</dbReference>
<evidence type="ECO:0000259" key="4">
    <source>
        <dbReference type="PROSITE" id="PS01124"/>
    </source>
</evidence>